<dbReference type="Proteomes" id="UP000186594">
    <property type="component" value="Unassembled WGS sequence"/>
</dbReference>
<dbReference type="InterPro" id="IPR013726">
    <property type="entry name" value="Mitofissin"/>
</dbReference>
<dbReference type="EMBL" id="LXFE01000515">
    <property type="protein sequence ID" value="OLL25033.1"/>
    <property type="molecule type" value="Genomic_DNA"/>
</dbReference>
<proteinExistence type="predicted"/>
<evidence type="ECO:0000313" key="2">
    <source>
        <dbReference type="Proteomes" id="UP000186594"/>
    </source>
</evidence>
<evidence type="ECO:0000313" key="1">
    <source>
        <dbReference type="EMBL" id="OLL25033.1"/>
    </source>
</evidence>
<organism evidence="1 2">
    <name type="scientific">Neolecta irregularis (strain DAH-3)</name>
    <dbReference type="NCBI Taxonomy" id="1198029"/>
    <lineage>
        <taxon>Eukaryota</taxon>
        <taxon>Fungi</taxon>
        <taxon>Dikarya</taxon>
        <taxon>Ascomycota</taxon>
        <taxon>Taphrinomycotina</taxon>
        <taxon>Neolectales</taxon>
        <taxon>Neolectaceae</taxon>
        <taxon>Neolecta</taxon>
    </lineage>
</organism>
<name>A0A1U7LR24_NEOID</name>
<dbReference type="STRING" id="1198029.A0A1U7LR24"/>
<dbReference type="PANTHER" id="PTHR28075">
    <property type="entry name" value="CHROMOSOME 16, WHOLE GENOME SHOTGUN SEQUENCE"/>
    <property type="match status" value="1"/>
</dbReference>
<sequence length="73" mass="8241">MVLGRVFHYGVDAVLVSALLASIKRSTGLQVKTETINNNEIKRAMTRYLDVGEWVLNTSIAFMATSSYFERKQ</sequence>
<gene>
    <name evidence="1" type="ORF">NEOLI_000139</name>
</gene>
<reference evidence="1 2" key="1">
    <citation type="submission" date="2016-04" db="EMBL/GenBank/DDBJ databases">
        <title>Evolutionary innovation and constraint leading to complex multicellularity in the Ascomycota.</title>
        <authorList>
            <person name="Cisse O."/>
            <person name="Nguyen A."/>
            <person name="Hewitt D.A."/>
            <person name="Jedd G."/>
            <person name="Stajich J.E."/>
        </authorList>
    </citation>
    <scope>NUCLEOTIDE SEQUENCE [LARGE SCALE GENOMIC DNA]</scope>
    <source>
        <strain evidence="1 2">DAH-3</strain>
    </source>
</reference>
<comment type="caution">
    <text evidence="1">The sequence shown here is derived from an EMBL/GenBank/DDBJ whole genome shotgun (WGS) entry which is preliminary data.</text>
</comment>
<keyword evidence="2" id="KW-1185">Reference proteome</keyword>
<dbReference type="AlphaFoldDB" id="A0A1U7LR24"/>
<accession>A0A1U7LR24</accession>
<dbReference type="GO" id="GO:0005737">
    <property type="term" value="C:cytoplasm"/>
    <property type="evidence" value="ECO:0007669"/>
    <property type="project" value="TreeGrafter"/>
</dbReference>
<dbReference type="PANTHER" id="PTHR28075:SF1">
    <property type="entry name" value="DUF1748-DOMAIN-CONTAINING PROTEIN"/>
    <property type="match status" value="1"/>
</dbReference>
<dbReference type="OrthoDB" id="16824at2759"/>
<evidence type="ECO:0008006" key="3">
    <source>
        <dbReference type="Google" id="ProtNLM"/>
    </source>
</evidence>
<dbReference type="Pfam" id="PF08520">
    <property type="entry name" value="Mitofissin"/>
    <property type="match status" value="1"/>
</dbReference>
<protein>
    <recommendedName>
        <fullName evidence="3">DUF1748-domain-containing protein</fullName>
    </recommendedName>
</protein>
<dbReference type="OMA" id="NKEVGKW"/>